<evidence type="ECO:0000256" key="7">
    <source>
        <dbReference type="ARBA" id="ARBA00023274"/>
    </source>
</evidence>
<proteinExistence type="inferred from homology"/>
<dbReference type="GO" id="GO:0030687">
    <property type="term" value="C:preribosome, large subunit precursor"/>
    <property type="evidence" value="ECO:0007669"/>
    <property type="project" value="TreeGrafter"/>
</dbReference>
<evidence type="ECO:0000256" key="1">
    <source>
        <dbReference type="ARBA" id="ARBA00003035"/>
    </source>
</evidence>
<evidence type="ECO:0000256" key="2">
    <source>
        <dbReference type="ARBA" id="ARBA00004604"/>
    </source>
</evidence>
<comment type="function">
    <text evidence="1">Required for efficient biogenesis of the 60S ribosomal subunit.</text>
</comment>
<organism evidence="10 11">
    <name type="scientific">Parasitella parasitica</name>
    <dbReference type="NCBI Taxonomy" id="35722"/>
    <lineage>
        <taxon>Eukaryota</taxon>
        <taxon>Fungi</taxon>
        <taxon>Fungi incertae sedis</taxon>
        <taxon>Mucoromycota</taxon>
        <taxon>Mucoromycotina</taxon>
        <taxon>Mucoromycetes</taxon>
        <taxon>Mucorales</taxon>
        <taxon>Mucorineae</taxon>
        <taxon>Mucoraceae</taxon>
        <taxon>Parasitella</taxon>
    </lineage>
</organism>
<keyword evidence="5" id="KW-0690">Ribosome biogenesis</keyword>
<evidence type="ECO:0000259" key="9">
    <source>
        <dbReference type="Pfam" id="PF14615"/>
    </source>
</evidence>
<dbReference type="Pfam" id="PF14615">
    <property type="entry name" value="Rsa3"/>
    <property type="match status" value="1"/>
</dbReference>
<feature type="domain" description="Ribosome-assembly protein 3 C-terminal" evidence="9">
    <location>
        <begin position="140"/>
        <end position="185"/>
    </location>
</feature>
<feature type="compositionally biased region" description="Acidic residues" evidence="8">
    <location>
        <begin position="85"/>
        <end position="100"/>
    </location>
</feature>
<dbReference type="GO" id="GO:0000027">
    <property type="term" value="P:ribosomal large subunit assembly"/>
    <property type="evidence" value="ECO:0007669"/>
    <property type="project" value="TreeGrafter"/>
</dbReference>
<evidence type="ECO:0000256" key="8">
    <source>
        <dbReference type="SAM" id="MobiDB-lite"/>
    </source>
</evidence>
<dbReference type="EMBL" id="LN732021">
    <property type="protein sequence ID" value="CEP15205.1"/>
    <property type="molecule type" value="Genomic_DNA"/>
</dbReference>
<dbReference type="InterPro" id="IPR028217">
    <property type="entry name" value="Rsa3_C"/>
</dbReference>
<reference evidence="10 11" key="1">
    <citation type="submission" date="2014-09" db="EMBL/GenBank/DDBJ databases">
        <authorList>
            <person name="Ellenberger Sabrina"/>
        </authorList>
    </citation>
    <scope>NUCLEOTIDE SEQUENCE [LARGE SCALE GENOMIC DNA]</scope>
    <source>
        <strain evidence="10 11">CBS 412.66</strain>
    </source>
</reference>
<name>A0A0B7N9P3_9FUNG</name>
<evidence type="ECO:0000256" key="3">
    <source>
        <dbReference type="ARBA" id="ARBA00006256"/>
    </source>
</evidence>
<comment type="similarity">
    <text evidence="3">Belongs to the RSA3 family.</text>
</comment>
<dbReference type="AlphaFoldDB" id="A0A0B7N9P3"/>
<dbReference type="STRING" id="35722.A0A0B7N9P3"/>
<evidence type="ECO:0000256" key="4">
    <source>
        <dbReference type="ARBA" id="ARBA00015339"/>
    </source>
</evidence>
<dbReference type="Proteomes" id="UP000054107">
    <property type="component" value="Unassembled WGS sequence"/>
</dbReference>
<dbReference type="GO" id="GO:0005730">
    <property type="term" value="C:nucleolus"/>
    <property type="evidence" value="ECO:0007669"/>
    <property type="project" value="UniProtKB-SubCell"/>
</dbReference>
<evidence type="ECO:0000313" key="11">
    <source>
        <dbReference type="Proteomes" id="UP000054107"/>
    </source>
</evidence>
<evidence type="ECO:0000256" key="6">
    <source>
        <dbReference type="ARBA" id="ARBA00023242"/>
    </source>
</evidence>
<dbReference type="OrthoDB" id="69550at2759"/>
<keyword evidence="11" id="KW-1185">Reference proteome</keyword>
<evidence type="ECO:0000313" key="10">
    <source>
        <dbReference type="EMBL" id="CEP15205.1"/>
    </source>
</evidence>
<dbReference type="InterPro" id="IPR051898">
    <property type="entry name" value="Ribosome_Assembly_3"/>
</dbReference>
<accession>A0A0B7N9P3</accession>
<gene>
    <name evidence="10" type="primary">PARPA_09410.1 scaffold 36645</name>
</gene>
<dbReference type="PANTHER" id="PTHR28127:SF1">
    <property type="entry name" value="RIBOSOME ASSEMBLY PROTEIN 3"/>
    <property type="match status" value="1"/>
</dbReference>
<keyword evidence="7" id="KW-0687">Ribonucleoprotein</keyword>
<protein>
    <recommendedName>
        <fullName evidence="4">Ribosome assembly protein 3</fullName>
    </recommendedName>
</protein>
<evidence type="ECO:0000256" key="5">
    <source>
        <dbReference type="ARBA" id="ARBA00022517"/>
    </source>
</evidence>
<sequence>MPQTKLATGKKRNATSKLQEKHAKTLKFLLDEEQVILEVNKCGMLTKSQFNKVEDEQKEGLFDNLDDQMDTNELNNIMEILNEGHEDEEGYEDESEDDKDYEDHNKDIEEEGQNSEQVDDKTLEVEEHVSVKKQNTSTKFRDLYMTRITQAFGTDLDQIRLEPNLSGPRLSILIDSLEAGIDIFSNLEQEIILANEQQ</sequence>
<dbReference type="PANTHER" id="PTHR28127">
    <property type="entry name" value="RIBOSOME ASSEMBLY PROTEIN 3"/>
    <property type="match status" value="1"/>
</dbReference>
<keyword evidence="6" id="KW-0539">Nucleus</keyword>
<feature type="region of interest" description="Disordered" evidence="8">
    <location>
        <begin position="83"/>
        <end position="103"/>
    </location>
</feature>
<comment type="subcellular location">
    <subcellularLocation>
        <location evidence="2">Nucleus</location>
        <location evidence="2">Nucleolus</location>
    </subcellularLocation>
</comment>